<accession>I3RZU1</accession>
<organism evidence="1">
    <name type="scientific">Lotus japonicus</name>
    <name type="common">Lotus corniculatus var. japonicus</name>
    <dbReference type="NCBI Taxonomy" id="34305"/>
    <lineage>
        <taxon>Eukaryota</taxon>
        <taxon>Viridiplantae</taxon>
        <taxon>Streptophyta</taxon>
        <taxon>Embryophyta</taxon>
        <taxon>Tracheophyta</taxon>
        <taxon>Spermatophyta</taxon>
        <taxon>Magnoliopsida</taxon>
        <taxon>eudicotyledons</taxon>
        <taxon>Gunneridae</taxon>
        <taxon>Pentapetalae</taxon>
        <taxon>rosids</taxon>
        <taxon>fabids</taxon>
        <taxon>Fabales</taxon>
        <taxon>Fabaceae</taxon>
        <taxon>Papilionoideae</taxon>
        <taxon>50 kb inversion clade</taxon>
        <taxon>NPAAA clade</taxon>
        <taxon>Hologalegina</taxon>
        <taxon>robinioid clade</taxon>
        <taxon>Loteae</taxon>
        <taxon>Lotus</taxon>
    </lineage>
</organism>
<evidence type="ECO:0000313" key="1">
    <source>
        <dbReference type="EMBL" id="AFK33533.1"/>
    </source>
</evidence>
<proteinExistence type="evidence at transcript level"/>
<dbReference type="EMBL" id="BT133738">
    <property type="protein sequence ID" value="AFK33533.1"/>
    <property type="molecule type" value="mRNA"/>
</dbReference>
<name>I3RZU1_LOTJA</name>
<reference evidence="1" key="1">
    <citation type="submission" date="2012-05" db="EMBL/GenBank/DDBJ databases">
        <authorList>
            <person name="Krishnakumar V."/>
            <person name="Cheung F."/>
            <person name="Xiao Y."/>
            <person name="Chan A."/>
            <person name="Moskal W.A."/>
            <person name="Town C.D."/>
        </authorList>
    </citation>
    <scope>NUCLEOTIDE SEQUENCE</scope>
</reference>
<protein>
    <submittedName>
        <fullName evidence="1">Uncharacterized protein</fullName>
    </submittedName>
</protein>
<sequence length="103" mass="12555">MLYIQRFRISKQRQMMQRYETWNFFRIISAARHGQSKRYSTNRGINYTDVIPKMMKFHQSSKAICVRPVRLYVYKVSFKINFCLQTQLVSLDQKSQRLQHPLF</sequence>
<dbReference type="AlphaFoldDB" id="I3RZU1"/>